<organism evidence="2 3">
    <name type="scientific">Roseateles subflavus</name>
    <dbReference type="NCBI Taxonomy" id="3053353"/>
    <lineage>
        <taxon>Bacteria</taxon>
        <taxon>Pseudomonadati</taxon>
        <taxon>Pseudomonadota</taxon>
        <taxon>Betaproteobacteria</taxon>
        <taxon>Burkholderiales</taxon>
        <taxon>Sphaerotilaceae</taxon>
        <taxon>Roseateles</taxon>
    </lineage>
</organism>
<keyword evidence="1" id="KW-1133">Transmembrane helix</keyword>
<keyword evidence="1" id="KW-0472">Membrane</keyword>
<reference evidence="2 3" key="1">
    <citation type="submission" date="2023-06" db="EMBL/GenBank/DDBJ databases">
        <title>Pelomonas sp. APW6 16S ribosomal RNA gene genome sequencing and assembly.</title>
        <authorList>
            <person name="Woo H."/>
        </authorList>
    </citation>
    <scope>NUCLEOTIDE SEQUENCE [LARGE SCALE GENOMIC DNA]</scope>
    <source>
        <strain evidence="2 3">APW6</strain>
    </source>
</reference>
<evidence type="ECO:0000313" key="2">
    <source>
        <dbReference type="EMBL" id="MDL5030448.1"/>
    </source>
</evidence>
<evidence type="ECO:0000313" key="3">
    <source>
        <dbReference type="Proteomes" id="UP001238603"/>
    </source>
</evidence>
<dbReference type="RefSeq" id="WP_285980585.1">
    <property type="nucleotide sequence ID" value="NZ_JASVDS010000001.1"/>
</dbReference>
<keyword evidence="1" id="KW-0812">Transmembrane</keyword>
<comment type="caution">
    <text evidence="2">The sequence shown here is derived from an EMBL/GenBank/DDBJ whole genome shotgun (WGS) entry which is preliminary data.</text>
</comment>
<name>A0ABT7LC70_9BURK</name>
<gene>
    <name evidence="2" type="ORF">QRD43_00905</name>
</gene>
<feature type="transmembrane region" description="Helical" evidence="1">
    <location>
        <begin position="43"/>
        <end position="63"/>
    </location>
</feature>
<keyword evidence="3" id="KW-1185">Reference proteome</keyword>
<evidence type="ECO:0008006" key="4">
    <source>
        <dbReference type="Google" id="ProtNLM"/>
    </source>
</evidence>
<sequence length="80" mass="8933">MDAIATLIHVVPAIVALALLVSWVWTGVWAYHDATRRGKPGGAVAVLVMFVAWPLGLAVWLVLRPEERRPPFNLDDFRSR</sequence>
<dbReference type="Proteomes" id="UP001238603">
    <property type="component" value="Unassembled WGS sequence"/>
</dbReference>
<evidence type="ECO:0000256" key="1">
    <source>
        <dbReference type="SAM" id="Phobius"/>
    </source>
</evidence>
<protein>
    <recommendedName>
        <fullName evidence="4">Cardiolipin synthase N-terminal domain-containing protein</fullName>
    </recommendedName>
</protein>
<dbReference type="EMBL" id="JASVDS010000001">
    <property type="protein sequence ID" value="MDL5030448.1"/>
    <property type="molecule type" value="Genomic_DNA"/>
</dbReference>
<accession>A0ABT7LC70</accession>
<feature type="transmembrane region" description="Helical" evidence="1">
    <location>
        <begin position="7"/>
        <end position="31"/>
    </location>
</feature>
<proteinExistence type="predicted"/>